<keyword evidence="3 6" id="KW-0812">Transmembrane</keyword>
<evidence type="ECO:0000313" key="9">
    <source>
        <dbReference type="Proteomes" id="UP000502928"/>
    </source>
</evidence>
<keyword evidence="2" id="KW-1003">Cell membrane</keyword>
<dbReference type="AlphaFoldDB" id="A0A6G7J048"/>
<gene>
    <name evidence="8" type="ORF">GVT53_03980</name>
</gene>
<dbReference type="KEGG" id="mut:GVT53_03980"/>
<keyword evidence="4 6" id="KW-1133">Transmembrane helix</keyword>
<dbReference type="EMBL" id="CP049616">
    <property type="protein sequence ID" value="QII43867.1"/>
    <property type="molecule type" value="Genomic_DNA"/>
</dbReference>
<protein>
    <submittedName>
        <fullName evidence="8">RDD family protein</fullName>
    </submittedName>
</protein>
<comment type="subcellular location">
    <subcellularLocation>
        <location evidence="1">Cell membrane</location>
        <topology evidence="1">Multi-pass membrane protein</topology>
    </subcellularLocation>
</comment>
<sequence length="196" mass="23314">MENEFARVMSERTDDELIKIVTSERENYQSLAVEAAEKEIELRNINEEYFQRIKSELMTNKVELERVDVYTASKTKRFINFLIDTLIIFSIVSLSAIFLGDMMENKFRLIFRLSLFFYLGYYVLMETRIQKTFGKMITNTKVVDLYGHKPNGKQIFIRTLIRLFPFDPISFFFERKGYKFHDSLSKTKVITETKLD</sequence>
<organism evidence="8 9">
    <name type="scientific">Flagellimonas oceani</name>
    <dbReference type="NCBI Taxonomy" id="2698672"/>
    <lineage>
        <taxon>Bacteria</taxon>
        <taxon>Pseudomonadati</taxon>
        <taxon>Bacteroidota</taxon>
        <taxon>Flavobacteriia</taxon>
        <taxon>Flavobacteriales</taxon>
        <taxon>Flavobacteriaceae</taxon>
        <taxon>Flagellimonas</taxon>
    </lineage>
</organism>
<keyword evidence="9" id="KW-1185">Reference proteome</keyword>
<evidence type="ECO:0000259" key="7">
    <source>
        <dbReference type="Pfam" id="PF06271"/>
    </source>
</evidence>
<accession>A0A6G7J048</accession>
<proteinExistence type="predicted"/>
<dbReference type="InterPro" id="IPR010432">
    <property type="entry name" value="RDD"/>
</dbReference>
<feature type="transmembrane region" description="Helical" evidence="6">
    <location>
        <begin position="106"/>
        <end position="124"/>
    </location>
</feature>
<dbReference type="Proteomes" id="UP000502928">
    <property type="component" value="Chromosome"/>
</dbReference>
<evidence type="ECO:0000256" key="1">
    <source>
        <dbReference type="ARBA" id="ARBA00004651"/>
    </source>
</evidence>
<dbReference type="GO" id="GO:0005886">
    <property type="term" value="C:plasma membrane"/>
    <property type="evidence" value="ECO:0007669"/>
    <property type="project" value="UniProtKB-SubCell"/>
</dbReference>
<evidence type="ECO:0000256" key="3">
    <source>
        <dbReference type="ARBA" id="ARBA00022692"/>
    </source>
</evidence>
<name>A0A6G7J048_9FLAO</name>
<dbReference type="InterPro" id="IPR051791">
    <property type="entry name" value="Pra-immunoreactive"/>
</dbReference>
<evidence type="ECO:0000256" key="5">
    <source>
        <dbReference type="ARBA" id="ARBA00023136"/>
    </source>
</evidence>
<dbReference type="RefSeq" id="WP_166247528.1">
    <property type="nucleotide sequence ID" value="NZ_CP049616.1"/>
</dbReference>
<dbReference type="Pfam" id="PF06271">
    <property type="entry name" value="RDD"/>
    <property type="match status" value="1"/>
</dbReference>
<reference evidence="8 9" key="1">
    <citation type="submission" date="2020-02" db="EMBL/GenBank/DDBJ databases">
        <title>Complete genome of Muricauda sp. 501str8.</title>
        <authorList>
            <person name="Dong B."/>
            <person name="Zhu S."/>
            <person name="Yang J."/>
            <person name="Chen J."/>
        </authorList>
    </citation>
    <scope>NUCLEOTIDE SEQUENCE [LARGE SCALE GENOMIC DNA]</scope>
    <source>
        <strain evidence="8 9">501str8</strain>
    </source>
</reference>
<feature type="domain" description="RDD" evidence="7">
    <location>
        <begin position="72"/>
        <end position="173"/>
    </location>
</feature>
<keyword evidence="5 6" id="KW-0472">Membrane</keyword>
<feature type="transmembrane region" description="Helical" evidence="6">
    <location>
        <begin position="81"/>
        <end position="100"/>
    </location>
</feature>
<evidence type="ECO:0000313" key="8">
    <source>
        <dbReference type="EMBL" id="QII43867.1"/>
    </source>
</evidence>
<dbReference type="PANTHER" id="PTHR36115">
    <property type="entry name" value="PROLINE-RICH ANTIGEN HOMOLOG-RELATED"/>
    <property type="match status" value="1"/>
</dbReference>
<evidence type="ECO:0000256" key="6">
    <source>
        <dbReference type="SAM" id="Phobius"/>
    </source>
</evidence>
<evidence type="ECO:0000256" key="2">
    <source>
        <dbReference type="ARBA" id="ARBA00022475"/>
    </source>
</evidence>
<evidence type="ECO:0000256" key="4">
    <source>
        <dbReference type="ARBA" id="ARBA00022989"/>
    </source>
</evidence>
<dbReference type="PANTHER" id="PTHR36115:SF4">
    <property type="entry name" value="MEMBRANE PROTEIN"/>
    <property type="match status" value="1"/>
</dbReference>